<protein>
    <recommendedName>
        <fullName evidence="3">Phage major capsid protein E</fullName>
    </recommendedName>
</protein>
<name>A0ABY0V0H7_9FLAO</name>
<sequence length="342" mass="37929">MPGINYENVEFRGKASEEIIEEILFENNTLANELVDFEDDVKAETIFTEASATATMQAWTSGQPTAEGDLNAFDSVVTPVKAMYYTEFDPDKLRFSRFKRDMKPGAWNTLSGEFERVVIGGVYAKQISASVESLFWNNVKASTKMQAGMLTPGEGADELSAAEAALIAASPEGLFDGVVQKMILNDSNADFEFGVGGRIKVVGTSITAANIKAEYDKIYAAFPPVVLEGVVSEPFIYAPRSHKQLINIYNNNPENYKDAFSVSEDKKTYFFNGVEIKFVPLPENVMIGARKEHLKWCTDLKSDAALMQIDKLAANREDWFLKNVMTITPHIANQSFNVLYVG</sequence>
<proteinExistence type="predicted"/>
<dbReference type="RefSeq" id="WP_091608786.1">
    <property type="nucleotide sequence ID" value="NZ_LT629754.1"/>
</dbReference>
<dbReference type="Proteomes" id="UP000199574">
    <property type="component" value="Chromosome I"/>
</dbReference>
<keyword evidence="2" id="KW-1185">Reference proteome</keyword>
<dbReference type="EMBL" id="LT629754">
    <property type="protein sequence ID" value="SDT47218.1"/>
    <property type="molecule type" value="Genomic_DNA"/>
</dbReference>
<evidence type="ECO:0000313" key="2">
    <source>
        <dbReference type="Proteomes" id="UP000199574"/>
    </source>
</evidence>
<dbReference type="GeneID" id="90593970"/>
<gene>
    <name evidence="1" type="ORF">SAMN05192545_3926</name>
</gene>
<accession>A0ABY0V0H7</accession>
<evidence type="ECO:0008006" key="3">
    <source>
        <dbReference type="Google" id="ProtNLM"/>
    </source>
</evidence>
<reference evidence="1 2" key="1">
    <citation type="submission" date="2016-10" db="EMBL/GenBank/DDBJ databases">
        <authorList>
            <person name="Varghese N."/>
            <person name="Submissions S."/>
        </authorList>
    </citation>
    <scope>NUCLEOTIDE SEQUENCE [LARGE SCALE GENOMIC DNA]</scope>
    <source>
        <strain evidence="1 2">MAR_2009_60</strain>
    </source>
</reference>
<organism evidence="1 2">
    <name type="scientific">Maribacter dokdonensis</name>
    <dbReference type="NCBI Taxonomy" id="320912"/>
    <lineage>
        <taxon>Bacteria</taxon>
        <taxon>Pseudomonadati</taxon>
        <taxon>Bacteroidota</taxon>
        <taxon>Flavobacteriia</taxon>
        <taxon>Flavobacteriales</taxon>
        <taxon>Flavobacteriaceae</taxon>
        <taxon>Maribacter</taxon>
    </lineage>
</organism>
<evidence type="ECO:0000313" key="1">
    <source>
        <dbReference type="EMBL" id="SDT47218.1"/>
    </source>
</evidence>